<evidence type="ECO:0000256" key="1">
    <source>
        <dbReference type="ARBA" id="ARBA00022529"/>
    </source>
</evidence>
<dbReference type="AlphaFoldDB" id="A0A2J0Z8M5"/>
<comment type="catalytic activity">
    <reaction evidence="3">
        <text>Hydrolysis of (1-&gt;4)-beta-linkages between N-acetylmuramic acid and N-acetyl-D-glucosamine residues in a peptidoglycan and between N-acetyl-D-glucosamine residues in chitodextrins.</text>
        <dbReference type="EC" id="3.2.1.17"/>
    </reaction>
</comment>
<sequence>MSYVGSRSGRIAPSGPSVSVGAAVADAGQALTHVAYNLNDLAAQEAIDTRNKAGFDLETKMAQFRDAEEQAFNKAREEASESGIGFTRQFIEGYQKRANDFVKSNFTGLSEGQDAQSRQALLGLGNSLYGKAYDYEQKSKTLFYDRTTNQGLDTVRTQIKNNAAPYEELKRQGLAAIDAADMPEAWKAERRALWESDAAESKWQWKFSNNPQQALADLKPSGTKNLIRKEEGFRAEPYWDTNAWRIGYGSDTVTLPDGTHVPVKQGMKISREDAERDLQYRLNEREGAQARRQIGDQWSSLGAGVQAALESVAYNYGSLPNSVVNAVRTGDVEAIASAVEALPANQDRRKREAAIIRGSASVEMEDEYASIPYDRREQLAAWGQTQYNQQLVQQRTAAKDGYNLLIATQPDQVQESVILQDPLLDNGDKATLINSLNAARKENAGVSELIGAIASGNASINPFDPTQTKVADKAYEKMLAAATTPEQQAVVMSGFVAGSGYVPKKVQAELRRGAASTNPTDVAQAMQAASVIQKNAPISFNGFEGGDTVRKNLDLYRTYTEGMGLSPDEAGRKIIDLNDPEKVRQRDAILKSEPVKKVLKDVSASDVAAIFDKGWFSPAPDVGGVPSQEAVKVGVNTEAEAAIVADYRGILEESIAETGGDMDAARELADTRFSRNYGVSELSPLGSSVVIKYPPEKVYPAAPDGTHDYIREQTVEALKAEGVTPDAIYLQAYGATAEDVKAGRPARYQVFYEQEGKLQSYFLPFVADPEEGKTAAKAKQEQTLRDAESRMIENRDRFARDRAADQRSYDETQGSDWMKARQMQADQERRRQDASLERLRGENPITVGPMNGGGGGGY</sequence>
<accession>A0A2J0Z8M5</accession>
<keyword evidence="2 3" id="KW-0081">Bacteriolytic enzyme</keyword>
<name>A0A2J0Z8M5_RHIML</name>
<protein>
    <recommendedName>
        <fullName evidence="3">Lysozyme</fullName>
        <ecNumber evidence="3">3.2.1.17</ecNumber>
    </recommendedName>
</protein>
<dbReference type="InterPro" id="IPR002196">
    <property type="entry name" value="Glyco_hydro_24"/>
</dbReference>
<evidence type="ECO:0000256" key="2">
    <source>
        <dbReference type="ARBA" id="ARBA00022638"/>
    </source>
</evidence>
<feature type="region of interest" description="Disordered" evidence="4">
    <location>
        <begin position="778"/>
        <end position="858"/>
    </location>
</feature>
<dbReference type="InterPro" id="IPR023346">
    <property type="entry name" value="Lysozyme-like_dom_sf"/>
</dbReference>
<dbReference type="Pfam" id="PF00959">
    <property type="entry name" value="Phage_lysozyme"/>
    <property type="match status" value="1"/>
</dbReference>
<dbReference type="GO" id="GO:0009253">
    <property type="term" value="P:peptidoglycan catabolic process"/>
    <property type="evidence" value="ECO:0007669"/>
    <property type="project" value="InterPro"/>
</dbReference>
<keyword evidence="3" id="KW-0378">Hydrolase</keyword>
<evidence type="ECO:0000256" key="4">
    <source>
        <dbReference type="SAM" id="MobiDB-lite"/>
    </source>
</evidence>
<dbReference type="GO" id="GO:0003796">
    <property type="term" value="F:lysozyme activity"/>
    <property type="evidence" value="ECO:0007669"/>
    <property type="project" value="UniProtKB-EC"/>
</dbReference>
<reference evidence="5 6" key="1">
    <citation type="submission" date="2017-06" db="EMBL/GenBank/DDBJ databases">
        <title>Ensifer strains isolated from leguminous trees and herbs display diverse denitrification phenotypes with some acting as strong N2O sinks.</title>
        <authorList>
            <person name="Woliy K."/>
            <person name="Mania D."/>
            <person name="Bakken L.R."/>
            <person name="Frostegard A."/>
        </authorList>
    </citation>
    <scope>NUCLEOTIDE SEQUENCE [LARGE SCALE GENOMIC DNA]</scope>
    <source>
        <strain evidence="5 6">AC50a</strain>
    </source>
</reference>
<dbReference type="EMBL" id="NJGD01000001">
    <property type="protein sequence ID" value="PJR16798.1"/>
    <property type="molecule type" value="Genomic_DNA"/>
</dbReference>
<evidence type="ECO:0000313" key="6">
    <source>
        <dbReference type="Proteomes" id="UP000231987"/>
    </source>
</evidence>
<comment type="similarity">
    <text evidence="3">Belongs to the glycosyl hydrolase 24 family.</text>
</comment>
<feature type="compositionally biased region" description="Basic and acidic residues" evidence="4">
    <location>
        <begin position="778"/>
        <end position="810"/>
    </location>
</feature>
<dbReference type="GO" id="GO:0042742">
    <property type="term" value="P:defense response to bacterium"/>
    <property type="evidence" value="ECO:0007669"/>
    <property type="project" value="UniProtKB-KW"/>
</dbReference>
<dbReference type="GO" id="GO:0031640">
    <property type="term" value="P:killing of cells of another organism"/>
    <property type="evidence" value="ECO:0007669"/>
    <property type="project" value="UniProtKB-KW"/>
</dbReference>
<dbReference type="InterPro" id="IPR023347">
    <property type="entry name" value="Lysozyme_dom_sf"/>
</dbReference>
<dbReference type="Gene3D" id="1.10.530.40">
    <property type="match status" value="1"/>
</dbReference>
<dbReference type="Proteomes" id="UP000231987">
    <property type="component" value="Unassembled WGS sequence"/>
</dbReference>
<dbReference type="EC" id="3.2.1.17" evidence="3"/>
<organism evidence="5 6">
    <name type="scientific">Rhizobium meliloti</name>
    <name type="common">Ensifer meliloti</name>
    <name type="synonym">Sinorhizobium meliloti</name>
    <dbReference type="NCBI Taxonomy" id="382"/>
    <lineage>
        <taxon>Bacteria</taxon>
        <taxon>Pseudomonadati</taxon>
        <taxon>Pseudomonadota</taxon>
        <taxon>Alphaproteobacteria</taxon>
        <taxon>Hyphomicrobiales</taxon>
        <taxon>Rhizobiaceae</taxon>
        <taxon>Sinorhizobium/Ensifer group</taxon>
        <taxon>Sinorhizobium</taxon>
    </lineage>
</organism>
<gene>
    <name evidence="5" type="ORF">CEJ86_00895</name>
</gene>
<feature type="compositionally biased region" description="Basic and acidic residues" evidence="4">
    <location>
        <begin position="826"/>
        <end position="841"/>
    </location>
</feature>
<evidence type="ECO:0000313" key="5">
    <source>
        <dbReference type="EMBL" id="PJR16798.1"/>
    </source>
</evidence>
<dbReference type="GO" id="GO:0016998">
    <property type="term" value="P:cell wall macromolecule catabolic process"/>
    <property type="evidence" value="ECO:0007669"/>
    <property type="project" value="InterPro"/>
</dbReference>
<keyword evidence="3" id="KW-0326">Glycosidase</keyword>
<comment type="caution">
    <text evidence="5">The sequence shown here is derived from an EMBL/GenBank/DDBJ whole genome shotgun (WGS) entry which is preliminary data.</text>
</comment>
<keyword evidence="1 3" id="KW-0929">Antimicrobial</keyword>
<evidence type="ECO:0000256" key="3">
    <source>
        <dbReference type="RuleBase" id="RU003788"/>
    </source>
</evidence>
<proteinExistence type="inferred from homology"/>
<dbReference type="SUPFAM" id="SSF53955">
    <property type="entry name" value="Lysozyme-like"/>
    <property type="match status" value="1"/>
</dbReference>